<dbReference type="Pfam" id="PF09152">
    <property type="entry name" value="DUF1937"/>
    <property type="match status" value="1"/>
</dbReference>
<comment type="caution">
    <text evidence="2">The sequence shown here is derived from an EMBL/GenBank/DDBJ whole genome shotgun (WGS) entry which is preliminary data.</text>
</comment>
<feature type="domain" description="DUF1937" evidence="1">
    <location>
        <begin position="40"/>
        <end position="159"/>
    </location>
</feature>
<name>A0A398BW54_9RHOB</name>
<dbReference type="OrthoDB" id="7857621at2"/>
<protein>
    <submittedName>
        <fullName evidence="2">DUF1937 family protein</fullName>
    </submittedName>
</protein>
<sequence length="162" mass="17819">MVTANHPVDWRRVMAPQGSDSALVRVGSDPAQVARHCSGIAYVAAPYDAHAGQRRKWQIDRSTMMSTLAAREVLRLICEHVSAICPTVLRAEAMHAAPTVKDAVINPLDLEFWARWSAPYLTACGIVVVPDIRGWQRCPMVARDVTWALDHNVPVHLYAGAA</sequence>
<dbReference type="AlphaFoldDB" id="A0A398BW54"/>
<proteinExistence type="predicted"/>
<reference evidence="2 3" key="1">
    <citation type="submission" date="2018-09" db="EMBL/GenBank/DDBJ databases">
        <title>Gemmobacter lutimaris sp. nov., a marine bacterium isolated from tidal flat.</title>
        <authorList>
            <person name="Lee D.W."/>
            <person name="Yoo Y."/>
            <person name="Kim J.-J."/>
            <person name="Kim B.S."/>
        </authorList>
    </citation>
    <scope>NUCLEOTIDE SEQUENCE [LARGE SCALE GENOMIC DNA]</scope>
    <source>
        <strain evidence="2 3">YJ-T1-11</strain>
    </source>
</reference>
<evidence type="ECO:0000313" key="3">
    <source>
        <dbReference type="Proteomes" id="UP000266649"/>
    </source>
</evidence>
<gene>
    <name evidence="2" type="ORF">D2N39_12580</name>
</gene>
<dbReference type="SUPFAM" id="SSF52309">
    <property type="entry name" value="N-(deoxy)ribosyltransferase-like"/>
    <property type="match status" value="1"/>
</dbReference>
<accession>A0A398BW54</accession>
<dbReference type="RefSeq" id="WP_119135138.1">
    <property type="nucleotide sequence ID" value="NZ_QXXQ01000006.1"/>
</dbReference>
<keyword evidence="3" id="KW-1185">Reference proteome</keyword>
<dbReference type="EMBL" id="QXXQ01000006">
    <property type="protein sequence ID" value="RID91533.1"/>
    <property type="molecule type" value="Genomic_DNA"/>
</dbReference>
<evidence type="ECO:0000313" key="2">
    <source>
        <dbReference type="EMBL" id="RID91533.1"/>
    </source>
</evidence>
<organism evidence="2 3">
    <name type="scientific">Gemmobacter lutimaris</name>
    <dbReference type="NCBI Taxonomy" id="2306023"/>
    <lineage>
        <taxon>Bacteria</taxon>
        <taxon>Pseudomonadati</taxon>
        <taxon>Pseudomonadota</taxon>
        <taxon>Alphaproteobacteria</taxon>
        <taxon>Rhodobacterales</taxon>
        <taxon>Paracoccaceae</taxon>
        <taxon>Gemmobacter</taxon>
    </lineage>
</organism>
<dbReference type="Proteomes" id="UP000266649">
    <property type="component" value="Unassembled WGS sequence"/>
</dbReference>
<dbReference type="InterPro" id="IPR015235">
    <property type="entry name" value="DUF1937"/>
</dbReference>
<evidence type="ECO:0000259" key="1">
    <source>
        <dbReference type="Pfam" id="PF09152"/>
    </source>
</evidence>
<dbReference type="Gene3D" id="3.40.50.10400">
    <property type="entry name" value="Hypothetical protein PA1492"/>
    <property type="match status" value="1"/>
</dbReference>